<dbReference type="InterPro" id="IPR036388">
    <property type="entry name" value="WH-like_DNA-bd_sf"/>
</dbReference>
<dbReference type="Pfam" id="PF03466">
    <property type="entry name" value="LysR_substrate"/>
    <property type="match status" value="1"/>
</dbReference>
<dbReference type="SUPFAM" id="SSF53850">
    <property type="entry name" value="Periplasmic binding protein-like II"/>
    <property type="match status" value="1"/>
</dbReference>
<dbReference type="Gene3D" id="1.10.10.10">
    <property type="entry name" value="Winged helix-like DNA-binding domain superfamily/Winged helix DNA-binding domain"/>
    <property type="match status" value="1"/>
</dbReference>
<protein>
    <submittedName>
        <fullName evidence="6">Transcriptional regulator</fullName>
    </submittedName>
</protein>
<comment type="similarity">
    <text evidence="1">Belongs to the LysR transcriptional regulatory family.</text>
</comment>
<dbReference type="PANTHER" id="PTHR30537">
    <property type="entry name" value="HTH-TYPE TRANSCRIPTIONAL REGULATOR"/>
    <property type="match status" value="1"/>
</dbReference>
<gene>
    <name evidence="6" type="ORF">GCM10007205_02460</name>
</gene>
<evidence type="ECO:0000256" key="4">
    <source>
        <dbReference type="ARBA" id="ARBA00023163"/>
    </source>
</evidence>
<keyword evidence="4" id="KW-0804">Transcription</keyword>
<dbReference type="SUPFAM" id="SSF46785">
    <property type="entry name" value="Winged helix' DNA-binding domain"/>
    <property type="match status" value="1"/>
</dbReference>
<keyword evidence="7" id="KW-1185">Reference proteome</keyword>
<reference evidence="6" key="2">
    <citation type="submission" date="2020-09" db="EMBL/GenBank/DDBJ databases">
        <authorList>
            <person name="Sun Q."/>
            <person name="Sedlacek I."/>
        </authorList>
    </citation>
    <scope>NUCLEOTIDE SEQUENCE</scope>
    <source>
        <strain evidence="6">CCM 7086</strain>
    </source>
</reference>
<reference evidence="6" key="1">
    <citation type="journal article" date="2014" name="Int. J. Syst. Evol. Microbiol.">
        <title>Complete genome sequence of Corynebacterium casei LMG S-19264T (=DSM 44701T), isolated from a smear-ripened cheese.</title>
        <authorList>
            <consortium name="US DOE Joint Genome Institute (JGI-PGF)"/>
            <person name="Walter F."/>
            <person name="Albersmeier A."/>
            <person name="Kalinowski J."/>
            <person name="Ruckert C."/>
        </authorList>
    </citation>
    <scope>NUCLEOTIDE SEQUENCE</scope>
    <source>
        <strain evidence="6">CCM 7086</strain>
    </source>
</reference>
<evidence type="ECO:0000256" key="1">
    <source>
        <dbReference type="ARBA" id="ARBA00009437"/>
    </source>
</evidence>
<accession>A0A8J2UNC3</accession>
<dbReference type="PROSITE" id="PS50931">
    <property type="entry name" value="HTH_LYSR"/>
    <property type="match status" value="1"/>
</dbReference>
<dbReference type="InterPro" id="IPR005119">
    <property type="entry name" value="LysR_subst-bd"/>
</dbReference>
<proteinExistence type="inferred from homology"/>
<evidence type="ECO:0000313" key="6">
    <source>
        <dbReference type="EMBL" id="GGB96683.1"/>
    </source>
</evidence>
<dbReference type="InterPro" id="IPR058163">
    <property type="entry name" value="LysR-type_TF_proteobact-type"/>
</dbReference>
<sequence>MKAHSDDLRIFVTVVEAGSITAAAQQLELGSSAVSRVLSKLEDKLGATLLNRTTRRMQLTEEGRFFLEKARSILQQMEELEDHLSARQQRPAGRLRINAATPFMLHAVMPHIGDFRAQYPEIELQLNTDELNIDLLAERTDIAIRIGKLNDSTLHARTLGSSRLYLLASPAYLQARGTPASFEELAAHTLLGFSEPEALNNWPILHDGGDHVAIRPDLSASSGETLRQLALADQGIACLSAFMTTADITAGRLVTVLPALTAEHRQPIHAVYYRNSALALRIQCFLDFFQERLASQQGFA</sequence>
<comment type="caution">
    <text evidence="6">The sequence shown here is derived from an EMBL/GenBank/DDBJ whole genome shotgun (WGS) entry which is preliminary data.</text>
</comment>
<dbReference type="AlphaFoldDB" id="A0A8J2UNC3"/>
<dbReference type="FunFam" id="1.10.10.10:FF:000001">
    <property type="entry name" value="LysR family transcriptional regulator"/>
    <property type="match status" value="1"/>
</dbReference>
<organism evidence="6 7">
    <name type="scientific">Oxalicibacterium flavum</name>
    <dbReference type="NCBI Taxonomy" id="179467"/>
    <lineage>
        <taxon>Bacteria</taxon>
        <taxon>Pseudomonadati</taxon>
        <taxon>Pseudomonadota</taxon>
        <taxon>Betaproteobacteria</taxon>
        <taxon>Burkholderiales</taxon>
        <taxon>Oxalobacteraceae</taxon>
        <taxon>Oxalicibacterium</taxon>
    </lineage>
</organism>
<dbReference type="GO" id="GO:0003700">
    <property type="term" value="F:DNA-binding transcription factor activity"/>
    <property type="evidence" value="ECO:0007669"/>
    <property type="project" value="InterPro"/>
</dbReference>
<evidence type="ECO:0000259" key="5">
    <source>
        <dbReference type="PROSITE" id="PS50931"/>
    </source>
</evidence>
<keyword evidence="3" id="KW-0238">DNA-binding</keyword>
<dbReference type="InterPro" id="IPR036390">
    <property type="entry name" value="WH_DNA-bd_sf"/>
</dbReference>
<dbReference type="PANTHER" id="PTHR30537:SF20">
    <property type="entry name" value="TRANSCRIPTIONAL REGULATORY PROTEIN"/>
    <property type="match status" value="1"/>
</dbReference>
<evidence type="ECO:0000313" key="7">
    <source>
        <dbReference type="Proteomes" id="UP000620266"/>
    </source>
</evidence>
<dbReference type="GO" id="GO:0006351">
    <property type="term" value="P:DNA-templated transcription"/>
    <property type="evidence" value="ECO:0007669"/>
    <property type="project" value="TreeGrafter"/>
</dbReference>
<keyword evidence="2" id="KW-0805">Transcription regulation</keyword>
<dbReference type="InterPro" id="IPR000847">
    <property type="entry name" value="LysR_HTH_N"/>
</dbReference>
<dbReference type="GO" id="GO:0043565">
    <property type="term" value="F:sequence-specific DNA binding"/>
    <property type="evidence" value="ECO:0007669"/>
    <property type="project" value="TreeGrafter"/>
</dbReference>
<name>A0A8J2UNC3_9BURK</name>
<dbReference type="EMBL" id="BMCG01000001">
    <property type="protein sequence ID" value="GGB96683.1"/>
    <property type="molecule type" value="Genomic_DNA"/>
</dbReference>
<dbReference type="Pfam" id="PF00126">
    <property type="entry name" value="HTH_1"/>
    <property type="match status" value="1"/>
</dbReference>
<dbReference type="Proteomes" id="UP000620266">
    <property type="component" value="Unassembled WGS sequence"/>
</dbReference>
<evidence type="ECO:0000256" key="2">
    <source>
        <dbReference type="ARBA" id="ARBA00023015"/>
    </source>
</evidence>
<dbReference type="Gene3D" id="3.40.190.10">
    <property type="entry name" value="Periplasmic binding protein-like II"/>
    <property type="match status" value="2"/>
</dbReference>
<dbReference type="RefSeq" id="WP_188394349.1">
    <property type="nucleotide sequence ID" value="NZ_BMCG01000001.1"/>
</dbReference>
<feature type="domain" description="HTH lysR-type" evidence="5">
    <location>
        <begin position="1"/>
        <end position="60"/>
    </location>
</feature>
<evidence type="ECO:0000256" key="3">
    <source>
        <dbReference type="ARBA" id="ARBA00023125"/>
    </source>
</evidence>